<protein>
    <submittedName>
        <fullName evidence="2">Uncharacterized protein</fullName>
    </submittedName>
</protein>
<keyword evidence="3" id="KW-1185">Reference proteome</keyword>
<feature type="region of interest" description="Disordered" evidence="1">
    <location>
        <begin position="87"/>
        <end position="215"/>
    </location>
</feature>
<dbReference type="EMBL" id="RSCD01000021">
    <property type="protein sequence ID" value="RSH85290.1"/>
    <property type="molecule type" value="Genomic_DNA"/>
</dbReference>
<accession>A0A427Y2I2</accession>
<evidence type="ECO:0000256" key="1">
    <source>
        <dbReference type="SAM" id="MobiDB-lite"/>
    </source>
</evidence>
<dbReference type="AlphaFoldDB" id="A0A427Y2I2"/>
<proteinExistence type="predicted"/>
<dbReference type="OrthoDB" id="4590707at2759"/>
<reference evidence="2 3" key="1">
    <citation type="submission" date="2018-11" db="EMBL/GenBank/DDBJ databases">
        <title>Genome sequence of Saitozyma podzolica DSM 27192.</title>
        <authorList>
            <person name="Aliyu H."/>
            <person name="Gorte O."/>
            <person name="Ochsenreither K."/>
        </authorList>
    </citation>
    <scope>NUCLEOTIDE SEQUENCE [LARGE SCALE GENOMIC DNA]</scope>
    <source>
        <strain evidence="2 3">DSM 27192</strain>
    </source>
</reference>
<evidence type="ECO:0000313" key="3">
    <source>
        <dbReference type="Proteomes" id="UP000279259"/>
    </source>
</evidence>
<dbReference type="Proteomes" id="UP000279259">
    <property type="component" value="Unassembled WGS sequence"/>
</dbReference>
<evidence type="ECO:0000313" key="2">
    <source>
        <dbReference type="EMBL" id="RSH85290.1"/>
    </source>
</evidence>
<gene>
    <name evidence="2" type="ORF">EHS25_005097</name>
</gene>
<name>A0A427Y2I2_9TREE</name>
<feature type="compositionally biased region" description="Basic and acidic residues" evidence="1">
    <location>
        <begin position="96"/>
        <end position="111"/>
    </location>
</feature>
<organism evidence="2 3">
    <name type="scientific">Saitozyma podzolica</name>
    <dbReference type="NCBI Taxonomy" id="1890683"/>
    <lineage>
        <taxon>Eukaryota</taxon>
        <taxon>Fungi</taxon>
        <taxon>Dikarya</taxon>
        <taxon>Basidiomycota</taxon>
        <taxon>Agaricomycotina</taxon>
        <taxon>Tremellomycetes</taxon>
        <taxon>Tremellales</taxon>
        <taxon>Trimorphomycetaceae</taxon>
        <taxon>Saitozyma</taxon>
    </lineage>
</organism>
<sequence length="215" mass="21866">MSLRSATRLARPALARAVPRAGAQVVPRRMASTAPKKGGDATWMMGSAVVFGGLAAYLLMPSSKHAAHSVHENIDKKASGEKAGVITSEAVPGVDKQQKPEDAPTPAKERASVNASVKSDAPKSADSEGGKDEDEDVGAGADVPSKKDQSSAPGGATGRPADNDRVAKPDTSEDKSASTEPAGGDQPEGDSVKSSIVRAEKTDAPLVAEAEGSTK</sequence>
<comment type="caution">
    <text evidence="2">The sequence shown here is derived from an EMBL/GenBank/DDBJ whole genome shotgun (WGS) entry which is preliminary data.</text>
</comment>
<feature type="compositionally biased region" description="Basic and acidic residues" evidence="1">
    <location>
        <begin position="120"/>
        <end position="130"/>
    </location>
</feature>
<feature type="compositionally biased region" description="Basic and acidic residues" evidence="1">
    <location>
        <begin position="161"/>
        <end position="177"/>
    </location>
</feature>